<dbReference type="Pfam" id="PF13032">
    <property type="entry name" value="RNaseH_pPIWI_RE"/>
    <property type="match status" value="1"/>
</dbReference>
<name>A0ABV5B5N3_9BACL</name>
<evidence type="ECO:0000259" key="3">
    <source>
        <dbReference type="Pfam" id="PF18157"/>
    </source>
</evidence>
<keyword evidence="5" id="KW-1185">Reference proteome</keyword>
<dbReference type="RefSeq" id="WP_375524755.1">
    <property type="nucleotide sequence ID" value="NZ_JBHILM010000007.1"/>
</dbReference>
<evidence type="ECO:0000313" key="4">
    <source>
        <dbReference type="EMBL" id="MFB5680963.1"/>
    </source>
</evidence>
<comment type="caution">
    <text evidence="4">The sequence shown here is derived from an EMBL/GenBank/DDBJ whole genome shotgun (WGS) entry which is preliminary data.</text>
</comment>
<dbReference type="InterPro" id="IPR025085">
    <property type="entry name" value="pPIWI_RE_X"/>
</dbReference>
<dbReference type="EMBL" id="JBHILM010000007">
    <property type="protein sequence ID" value="MFB5680963.1"/>
    <property type="molecule type" value="Genomic_DNA"/>
</dbReference>
<dbReference type="Pfam" id="PF13111">
    <property type="entry name" value="pPIWI_RE_X"/>
    <property type="match status" value="1"/>
</dbReference>
<dbReference type="InterPro" id="IPR040496">
    <property type="entry name" value="MID_pPIWI_RE"/>
</dbReference>
<dbReference type="InterPro" id="IPR024996">
    <property type="entry name" value="RNaseH_pPIWI_RE"/>
</dbReference>
<accession>A0ABV5B5N3</accession>
<sequence length="793" mass="91290">MIKLKKDMEKRPRYVGDHAYLYMIPLDQSAYKIEGFSLFFPVRLQERIRVENGKNLQNMPLTSLHDTMSSLLSDLLFINNRIDRNISEPWLFAESPIDLGHIKNLISAWFEMTFKTRLEVGELEDLHWVKAAREFKFSIDELKRVKFDDTFVYNYLPKFLARRLKGSYLIDSLDQTLNFIPTQNDNYGQLVSWPPLEKKNNKFSYKINLSVQTIPFIPNPFLYIHVQMLRWVNQDKVFPNTRNFHVYFKEQFPWSIGDASSSFTLIEATRNDEGWHWKNRIGVILKKTGFNSLLPSCSDWMNNTAKYLEAVDTACVLAVPHGNHIRNNTYVEAGAGMPERYEIAKAVADKLGNSLTKVPKIKSTPRILKKESSYSFSEEIDLEIYYENEEWLNLTKECLLTELRHCQSVVNIIPIRSSLNINIIKADGVSRTAALKEHLPVLLNELSPIKRFTACLFELPFKDQYSDQLLDPKQLLRYAFAKSFRIVQFINEWSDDPAKNGSHRFNRGVQDLLRQLGVFGARALGLIKQDTAYVGIYNIDKRKNLKKNQGLDFPILCSIEQGQVYLTAPGMEWLPYREALITLGRKSSDIHKNVPLPEKSTNFILQAIQNLKSEKVILFAHAQNIRGTLPWFANGQINNSFFHFNEETSISNKEISVIRLRDETRSEVPEWSLIGYKKIGGVKQHEKEEVWPQATNTNLYKLNDSVYFSIAKKPSSVQAAAGATKLDNPSQYNRKETAVEVIVPVVGASQTQEKLAILTHQLRKGTSYQYGDDTLFPLPLHLAIKAKEYALIL</sequence>
<protein>
    <submittedName>
        <fullName evidence="4">PPIWI_RE module domain-containing protein</fullName>
    </submittedName>
</protein>
<feature type="domain" description="pPIWI-RE RNaseH" evidence="1">
    <location>
        <begin position="569"/>
        <end position="790"/>
    </location>
</feature>
<dbReference type="Pfam" id="PF18157">
    <property type="entry name" value="MID_pPIWI_RE"/>
    <property type="match status" value="1"/>
</dbReference>
<feature type="domain" description="pPIWI-RE module N-terminal" evidence="2">
    <location>
        <begin position="30"/>
        <end position="369"/>
    </location>
</feature>
<dbReference type="Proteomes" id="UP001580407">
    <property type="component" value="Unassembled WGS sequence"/>
</dbReference>
<evidence type="ECO:0000259" key="2">
    <source>
        <dbReference type="Pfam" id="PF13111"/>
    </source>
</evidence>
<evidence type="ECO:0000313" key="5">
    <source>
        <dbReference type="Proteomes" id="UP001580407"/>
    </source>
</evidence>
<organism evidence="4 5">
    <name type="scientific">Paenibacillus terreus</name>
    <dbReference type="NCBI Taxonomy" id="1387834"/>
    <lineage>
        <taxon>Bacteria</taxon>
        <taxon>Bacillati</taxon>
        <taxon>Bacillota</taxon>
        <taxon>Bacilli</taxon>
        <taxon>Bacillales</taxon>
        <taxon>Paenibacillaceae</taxon>
        <taxon>Paenibacillus</taxon>
    </lineage>
</organism>
<evidence type="ECO:0000259" key="1">
    <source>
        <dbReference type="Pfam" id="PF13032"/>
    </source>
</evidence>
<feature type="domain" description="Prokaryotic pPIWI-RE MID" evidence="3">
    <location>
        <begin position="444"/>
        <end position="520"/>
    </location>
</feature>
<reference evidence="4 5" key="1">
    <citation type="submission" date="2024-09" db="EMBL/GenBank/DDBJ databases">
        <authorList>
            <person name="Ruan L."/>
        </authorList>
    </citation>
    <scope>NUCLEOTIDE SEQUENCE [LARGE SCALE GENOMIC DNA]</scope>
    <source>
        <strain evidence="4 5">D33</strain>
    </source>
</reference>
<gene>
    <name evidence="4" type="ORF">ACE3NQ_08580</name>
</gene>
<proteinExistence type="predicted"/>